<keyword evidence="4 9" id="KW-0597">Phosphoprotein</keyword>
<protein>
    <recommendedName>
        <fullName evidence="3">Chemotaxis protein CheA</fullName>
        <ecNumber evidence="2">2.7.13.3</ecNumber>
    </recommendedName>
</protein>
<dbReference type="Proteomes" id="UP000092671">
    <property type="component" value="Unassembled WGS sequence"/>
</dbReference>
<feature type="transmembrane region" description="Helical" evidence="10">
    <location>
        <begin position="12"/>
        <end position="36"/>
    </location>
</feature>
<dbReference type="AlphaFoldDB" id="A0A1B8PK12"/>
<dbReference type="InterPro" id="IPR008207">
    <property type="entry name" value="Sig_transdc_His_kin_Hpt_dom"/>
</dbReference>
<keyword evidence="6" id="KW-0418">Kinase</keyword>
<dbReference type="PANTHER" id="PTHR43395:SF10">
    <property type="entry name" value="CHEMOTAXIS PROTEIN CHEA"/>
    <property type="match status" value="1"/>
</dbReference>
<feature type="domain" description="Histidine kinase" evidence="11">
    <location>
        <begin position="587"/>
        <end position="725"/>
    </location>
</feature>
<dbReference type="Gene3D" id="3.30.565.10">
    <property type="entry name" value="Histidine kinase-like ATPase, C-terminal domain"/>
    <property type="match status" value="1"/>
</dbReference>
<evidence type="ECO:0000256" key="8">
    <source>
        <dbReference type="ARBA" id="ARBA00035100"/>
    </source>
</evidence>
<feature type="domain" description="HPt" evidence="12">
    <location>
        <begin position="387"/>
        <end position="502"/>
    </location>
</feature>
<dbReference type="RefSeq" id="WP_066892823.1">
    <property type="nucleotide sequence ID" value="NZ_LZDN01000007.1"/>
</dbReference>
<dbReference type="SMART" id="SM00387">
    <property type="entry name" value="HATPase_c"/>
    <property type="match status" value="1"/>
</dbReference>
<evidence type="ECO:0000256" key="10">
    <source>
        <dbReference type="SAM" id="Phobius"/>
    </source>
</evidence>
<dbReference type="InterPro" id="IPR036890">
    <property type="entry name" value="HATPase_C_sf"/>
</dbReference>
<evidence type="ECO:0000256" key="9">
    <source>
        <dbReference type="PROSITE-ProRule" id="PRU00110"/>
    </source>
</evidence>
<evidence type="ECO:0000313" key="13">
    <source>
        <dbReference type="EMBL" id="OBX51114.1"/>
    </source>
</evidence>
<keyword evidence="7" id="KW-0902">Two-component regulatory system</keyword>
<feature type="modified residue" description="Phosphohistidine" evidence="9">
    <location>
        <position position="435"/>
    </location>
</feature>
<keyword evidence="10" id="KW-0812">Transmembrane</keyword>
<comment type="function">
    <text evidence="8">Involved in the transmission of sensory signals from the chemoreceptors to the flagellar motors. CheA is autophosphorylated; it can transfer its phosphate group to either CheB or CheY.</text>
</comment>
<evidence type="ECO:0000256" key="7">
    <source>
        <dbReference type="ARBA" id="ARBA00023012"/>
    </source>
</evidence>
<evidence type="ECO:0000256" key="2">
    <source>
        <dbReference type="ARBA" id="ARBA00012438"/>
    </source>
</evidence>
<dbReference type="PROSITE" id="PS50109">
    <property type="entry name" value="HIS_KIN"/>
    <property type="match status" value="1"/>
</dbReference>
<dbReference type="InterPro" id="IPR051315">
    <property type="entry name" value="Bact_Chemotaxis_CheA"/>
</dbReference>
<dbReference type="Gene3D" id="1.20.120.160">
    <property type="entry name" value="HPT domain"/>
    <property type="match status" value="1"/>
</dbReference>
<dbReference type="EC" id="2.7.13.3" evidence="2"/>
<comment type="caution">
    <text evidence="13">The sequence shown here is derived from an EMBL/GenBank/DDBJ whole genome shotgun (WGS) entry which is preliminary data.</text>
</comment>
<evidence type="ECO:0000259" key="12">
    <source>
        <dbReference type="PROSITE" id="PS50894"/>
    </source>
</evidence>
<dbReference type="SUPFAM" id="SSF55874">
    <property type="entry name" value="ATPase domain of HSP90 chaperone/DNA topoisomerase II/histidine kinase"/>
    <property type="match status" value="1"/>
</dbReference>
<keyword evidence="5" id="KW-0808">Transferase</keyword>
<evidence type="ECO:0000259" key="11">
    <source>
        <dbReference type="PROSITE" id="PS50109"/>
    </source>
</evidence>
<name>A0A1B8PK12_MORNO</name>
<evidence type="ECO:0000256" key="1">
    <source>
        <dbReference type="ARBA" id="ARBA00000085"/>
    </source>
</evidence>
<dbReference type="Gene3D" id="3.30.450.20">
    <property type="entry name" value="PAS domain"/>
    <property type="match status" value="1"/>
</dbReference>
<dbReference type="PANTHER" id="PTHR43395">
    <property type="entry name" value="SENSOR HISTIDINE KINASE CHEA"/>
    <property type="match status" value="1"/>
</dbReference>
<evidence type="ECO:0000256" key="3">
    <source>
        <dbReference type="ARBA" id="ARBA00021495"/>
    </source>
</evidence>
<evidence type="ECO:0000313" key="14">
    <source>
        <dbReference type="Proteomes" id="UP000092671"/>
    </source>
</evidence>
<dbReference type="SUPFAM" id="SSF47226">
    <property type="entry name" value="Histidine-containing phosphotransfer domain, HPT domain"/>
    <property type="match status" value="1"/>
</dbReference>
<dbReference type="GO" id="GO:0000155">
    <property type="term" value="F:phosphorelay sensor kinase activity"/>
    <property type="evidence" value="ECO:0007669"/>
    <property type="project" value="UniProtKB-ARBA"/>
</dbReference>
<evidence type="ECO:0000256" key="4">
    <source>
        <dbReference type="ARBA" id="ARBA00022553"/>
    </source>
</evidence>
<dbReference type="PROSITE" id="PS50894">
    <property type="entry name" value="HPT"/>
    <property type="match status" value="1"/>
</dbReference>
<dbReference type="InterPro" id="IPR005467">
    <property type="entry name" value="His_kinase_dom"/>
</dbReference>
<organism evidence="13 14">
    <name type="scientific">Moraxella nonliquefaciens</name>
    <dbReference type="NCBI Taxonomy" id="478"/>
    <lineage>
        <taxon>Bacteria</taxon>
        <taxon>Pseudomonadati</taxon>
        <taxon>Pseudomonadota</taxon>
        <taxon>Gammaproteobacteria</taxon>
        <taxon>Moraxellales</taxon>
        <taxon>Moraxellaceae</taxon>
        <taxon>Moraxella</taxon>
    </lineage>
</organism>
<dbReference type="InterPro" id="IPR036641">
    <property type="entry name" value="HPT_dom_sf"/>
</dbReference>
<evidence type="ECO:0000256" key="6">
    <source>
        <dbReference type="ARBA" id="ARBA00022777"/>
    </source>
</evidence>
<dbReference type="InterPro" id="IPR003594">
    <property type="entry name" value="HATPase_dom"/>
</dbReference>
<dbReference type="InterPro" id="IPR004358">
    <property type="entry name" value="Sig_transdc_His_kin-like_C"/>
</dbReference>
<dbReference type="EMBL" id="LZDN01000007">
    <property type="protein sequence ID" value="OBX51114.1"/>
    <property type="molecule type" value="Genomic_DNA"/>
</dbReference>
<proteinExistence type="predicted"/>
<comment type="catalytic activity">
    <reaction evidence="1">
        <text>ATP + protein L-histidine = ADP + protein N-phospho-L-histidine.</text>
        <dbReference type="EC" id="2.7.13.3"/>
    </reaction>
</comment>
<dbReference type="Pfam" id="PF02518">
    <property type="entry name" value="HATPase_c"/>
    <property type="match status" value="1"/>
</dbReference>
<dbReference type="PRINTS" id="PR00344">
    <property type="entry name" value="BCTRLSENSOR"/>
</dbReference>
<dbReference type="Pfam" id="PF01627">
    <property type="entry name" value="Hpt"/>
    <property type="match status" value="1"/>
</dbReference>
<dbReference type="FunFam" id="3.30.565.10:FF:000016">
    <property type="entry name" value="Chemotaxis protein CheA, putative"/>
    <property type="match status" value="1"/>
</dbReference>
<keyword evidence="10" id="KW-0472">Membrane</keyword>
<feature type="transmembrane region" description="Helical" evidence="10">
    <location>
        <begin position="199"/>
        <end position="220"/>
    </location>
</feature>
<dbReference type="OrthoDB" id="9803176at2"/>
<keyword evidence="10" id="KW-1133">Transmembrane helix</keyword>
<evidence type="ECO:0000256" key="5">
    <source>
        <dbReference type="ARBA" id="ARBA00022679"/>
    </source>
</evidence>
<sequence length="725" mass="81038">MSQNTTPATGRYRGLIISMSLFMALIFILLAFTFYASNVLERNAILEDATHWVANDTQSLIKDIFDMQLSYGEDITSPHMKTVLSRLDETSKSIESILSAIEHAGIYHDSRGGTHQLPKLTDSEAVAQLAIVREQWNALKPRVEAYLAVAGDITADSSTQLRLAGEQAKISSLTMNDALHELTYDVTRAAETQAGNIRIIQIIGVGAILVYFAVFILIVLRRLRQSDAETEAARQETTEIMQTVNTGLFLLDRDLNIGQQHSKALTDIIGTKRLGGENLTTVLRNRISDKDLDTTQKFIDQLYNPRVKEKLVDSLNPLNKVMIQREGENGTNENRYLDFKFSRVYEGKSIARILVNVNDISDAVRLEQRLEQERAQNDMQIEMLTTILNVNPTVIGEFIDNTHKHIEKMNNTLKNPGSSQFELQNKTKSLYREMHSLKGEASALKLHSFTKIASEAENKLHALQNQATLSGNDFLPLTVHLDELLSLSNTITGLGERINTAARNMMNHGHQEVGAKTQEDYLRSETTQTTEQQETVNAKEELGAYLEQFAQDIAERQGKLVQLDTQGLEGQNIPARLKTVTKELSVQLLRNAIVHGIDSPAARVQNGKDEMGTVKVMIKTHAGDDNSDFIFSIEDDGKGIDYEAIRQRIIAKGAYTKDEVHAFEKSRLLNILFSSGFSTKDQADEDAGRGVGLDIVKDRVKEFGGKINVQSEEGQFCRFVIKLPM</sequence>
<gene>
    <name evidence="13" type="ORF">A9Z60_07995</name>
</gene>
<reference evidence="13 14" key="1">
    <citation type="submission" date="2016-06" db="EMBL/GenBank/DDBJ databases">
        <title>Draft genome of Moraxella nonliquefaciens CCUG 60284.</title>
        <authorList>
            <person name="Salva-Serra F."/>
            <person name="Engstrom-Jakobsson H."/>
            <person name="Thorell K."/>
            <person name="Gonzales-Siles L."/>
            <person name="Karlsson R."/>
            <person name="Boulund F."/>
            <person name="Engstrand L."/>
            <person name="Kristiansson E."/>
            <person name="Moore E."/>
        </authorList>
    </citation>
    <scope>NUCLEOTIDE SEQUENCE [LARGE SCALE GENOMIC DNA]</scope>
    <source>
        <strain evidence="13 14">CCUG 60284</strain>
    </source>
</reference>
<accession>A0A1B8PK12</accession>